<dbReference type="PANTHER" id="PTHR43434:SF3">
    <property type="entry name" value="GMP_IMP NUCLEOTIDASE YRFG"/>
    <property type="match status" value="1"/>
</dbReference>
<dbReference type="GO" id="GO:0008967">
    <property type="term" value="F:phosphoglycolate phosphatase activity"/>
    <property type="evidence" value="ECO:0007669"/>
    <property type="project" value="TreeGrafter"/>
</dbReference>
<reference evidence="1" key="1">
    <citation type="journal article" date="2021" name="PeerJ">
        <title>Extensive microbial diversity within the chicken gut microbiome revealed by metagenomics and culture.</title>
        <authorList>
            <person name="Gilroy R."/>
            <person name="Ravi A."/>
            <person name="Getino M."/>
            <person name="Pursley I."/>
            <person name="Horton D.L."/>
            <person name="Alikhan N.F."/>
            <person name="Baker D."/>
            <person name="Gharbi K."/>
            <person name="Hall N."/>
            <person name="Watson M."/>
            <person name="Adriaenssens E.M."/>
            <person name="Foster-Nyarko E."/>
            <person name="Jarju S."/>
            <person name="Secka A."/>
            <person name="Antonio M."/>
            <person name="Oren A."/>
            <person name="Chaudhuri R.R."/>
            <person name="La Ragione R."/>
            <person name="Hildebrand F."/>
            <person name="Pallen M.J."/>
        </authorList>
    </citation>
    <scope>NUCLEOTIDE SEQUENCE</scope>
    <source>
        <strain evidence="1">CHK189-11263</strain>
    </source>
</reference>
<dbReference type="InterPro" id="IPR023214">
    <property type="entry name" value="HAD_sf"/>
</dbReference>
<dbReference type="Gene3D" id="3.40.50.1000">
    <property type="entry name" value="HAD superfamily/HAD-like"/>
    <property type="match status" value="1"/>
</dbReference>
<name>A0A9D2S4N0_9FIRM</name>
<dbReference type="NCBIfam" id="TIGR01509">
    <property type="entry name" value="HAD-SF-IA-v3"/>
    <property type="match status" value="1"/>
</dbReference>
<sequence length="208" mass="23302">MLLFDLDGTLIDSNGVWVEVDRTFLARRGLEATPEYAHTVGHSIFPVAAQFTRDYYGLPDSAQDIMDEWLSLAGDAYSTRVPLKPGARAFLLRCQAAGEPMVLATACVPQLCRAALERHDLTEWFSDVFSAQELGLEKRDPRYFQTVLERLDVSAGACTLFEDSPGACRTARAAGIRVVGVYDPFYAEFEGELRQICHRYIHSFEELL</sequence>
<dbReference type="SUPFAM" id="SSF56784">
    <property type="entry name" value="HAD-like"/>
    <property type="match status" value="1"/>
</dbReference>
<dbReference type="InterPro" id="IPR023198">
    <property type="entry name" value="PGP-like_dom2"/>
</dbReference>
<dbReference type="InterPro" id="IPR050155">
    <property type="entry name" value="HAD-like_hydrolase_sf"/>
</dbReference>
<reference evidence="1" key="2">
    <citation type="submission" date="2021-04" db="EMBL/GenBank/DDBJ databases">
        <authorList>
            <person name="Gilroy R."/>
        </authorList>
    </citation>
    <scope>NUCLEOTIDE SEQUENCE</scope>
    <source>
        <strain evidence="1">CHK189-11263</strain>
    </source>
</reference>
<dbReference type="InterPro" id="IPR036412">
    <property type="entry name" value="HAD-like_sf"/>
</dbReference>
<gene>
    <name evidence="1" type="ORF">H9714_04460</name>
</gene>
<protein>
    <submittedName>
        <fullName evidence="1">HAD family phosphatase</fullName>
    </submittedName>
</protein>
<dbReference type="InterPro" id="IPR006439">
    <property type="entry name" value="HAD-SF_hydro_IA"/>
</dbReference>
<proteinExistence type="predicted"/>
<dbReference type="CDD" id="cd07505">
    <property type="entry name" value="HAD_BPGM-like"/>
    <property type="match status" value="1"/>
</dbReference>
<organism evidence="1 2">
    <name type="scientific">Candidatus Flavonifractor intestinipullorum</name>
    <dbReference type="NCBI Taxonomy" id="2838587"/>
    <lineage>
        <taxon>Bacteria</taxon>
        <taxon>Bacillati</taxon>
        <taxon>Bacillota</taxon>
        <taxon>Clostridia</taxon>
        <taxon>Eubacteriales</taxon>
        <taxon>Oscillospiraceae</taxon>
        <taxon>Flavonifractor</taxon>
    </lineage>
</organism>
<dbReference type="SFLD" id="SFLDG01129">
    <property type="entry name" value="C1.5:_HAD__Beta-PGM__Phosphata"/>
    <property type="match status" value="1"/>
</dbReference>
<dbReference type="GO" id="GO:0005829">
    <property type="term" value="C:cytosol"/>
    <property type="evidence" value="ECO:0007669"/>
    <property type="project" value="TreeGrafter"/>
</dbReference>
<evidence type="ECO:0000313" key="1">
    <source>
        <dbReference type="EMBL" id="HJB56788.1"/>
    </source>
</evidence>
<accession>A0A9D2S4N0</accession>
<dbReference type="GO" id="GO:0006281">
    <property type="term" value="P:DNA repair"/>
    <property type="evidence" value="ECO:0007669"/>
    <property type="project" value="TreeGrafter"/>
</dbReference>
<comment type="caution">
    <text evidence="1">The sequence shown here is derived from an EMBL/GenBank/DDBJ whole genome shotgun (WGS) entry which is preliminary data.</text>
</comment>
<dbReference type="SFLD" id="SFLDS00003">
    <property type="entry name" value="Haloacid_Dehalogenase"/>
    <property type="match status" value="1"/>
</dbReference>
<dbReference type="Pfam" id="PF13419">
    <property type="entry name" value="HAD_2"/>
    <property type="match status" value="1"/>
</dbReference>
<evidence type="ECO:0000313" key="2">
    <source>
        <dbReference type="Proteomes" id="UP000824208"/>
    </source>
</evidence>
<dbReference type="InterPro" id="IPR041492">
    <property type="entry name" value="HAD_2"/>
</dbReference>
<dbReference type="Gene3D" id="1.10.150.240">
    <property type="entry name" value="Putative phosphatase, domain 2"/>
    <property type="match status" value="1"/>
</dbReference>
<dbReference type="EMBL" id="DWYC01000046">
    <property type="protein sequence ID" value="HJB56788.1"/>
    <property type="molecule type" value="Genomic_DNA"/>
</dbReference>
<dbReference type="AlphaFoldDB" id="A0A9D2S4N0"/>
<dbReference type="PANTHER" id="PTHR43434">
    <property type="entry name" value="PHOSPHOGLYCOLATE PHOSPHATASE"/>
    <property type="match status" value="1"/>
</dbReference>
<dbReference type="Proteomes" id="UP000824208">
    <property type="component" value="Unassembled WGS sequence"/>
</dbReference>